<dbReference type="InterPro" id="IPR003960">
    <property type="entry name" value="ATPase_AAA_CS"/>
</dbReference>
<dbReference type="InterPro" id="IPR041569">
    <property type="entry name" value="AAA_lid_3"/>
</dbReference>
<dbReference type="CDD" id="cd19529">
    <property type="entry name" value="RecA-like_VCP_r2"/>
    <property type="match status" value="1"/>
</dbReference>
<keyword evidence="2" id="KW-0677">Repeat</keyword>
<dbReference type="GO" id="GO:0005524">
    <property type="term" value="F:ATP binding"/>
    <property type="evidence" value="ECO:0007669"/>
    <property type="project" value="UniProtKB-KW"/>
</dbReference>
<feature type="domain" description="CDC48 N-terminal subdomain" evidence="7">
    <location>
        <begin position="29"/>
        <end position="114"/>
    </location>
</feature>
<feature type="domain" description="CDC48" evidence="6">
    <location>
        <begin position="129"/>
        <end position="209"/>
    </location>
</feature>
<dbReference type="SMART" id="SM00382">
    <property type="entry name" value="AAA"/>
    <property type="match status" value="2"/>
</dbReference>
<dbReference type="FunFam" id="3.40.50.300:FF:000018">
    <property type="entry name" value="Cell division control 48"/>
    <property type="match status" value="1"/>
</dbReference>
<dbReference type="FunFam" id="2.40.40.20:FF:000007">
    <property type="entry name" value="AAA family ATPase"/>
    <property type="match status" value="1"/>
</dbReference>
<dbReference type="FunFam" id="1.10.8.60:FF:000038">
    <property type="entry name" value="spermatogenesis-associated protein 5-like protein 1"/>
    <property type="match status" value="1"/>
</dbReference>
<dbReference type="GO" id="GO:0005737">
    <property type="term" value="C:cytoplasm"/>
    <property type="evidence" value="ECO:0007669"/>
    <property type="project" value="UniProtKB-ARBA"/>
</dbReference>
<sequence length="752" mass="82802">MTALKGSRISYHTNKNYTEMISMTQNEKTLKVAEALSQREIGQGIARIDPKVMEELGLNERDIIEINGDKKTAAIVLPSQTDIGLGVIRIDGLVRKNSGATIGGEVTIKKAKAVEAKKVVLAPTEDNIRVQGDVRGLFMGKVMMKGDIIGSQIRAPRPNTGFNSLFDELLDFTPAMREIRFAVLSTQPGGITVVGQNTEVELHESPVDVSKLEGVTNLVDVSYEDIGGLKEEVKKVREMIEIPLKRPELFEKLGIAPPKGVLMHGPPGTGKTLLAKAVASESDAHFILINGPEIMSKYVGGSEENLREYFEEAEANSPSIIFIDELDAIAPKREDTNGETERRTVAQLLTLMDGLKSRGQVVVIGATNRPDSLDPALRRPGRFDREIEIGVPDADERREVLEIHTRNMPIAEDVDLNKLATTTHGFVGADLESLCKEAAMRVVRRILPEIKSDEEIPEDVLKKIIVTKDDFKSALKEIQPSALREVLVQVPDIKWDDVGGLDDAKQELKEAVEWPLKYPDNFQKLGVKPPKGILLYGIPGTGKTLLAKAVASESEANFISIKGPELLSKWVGESEKGVREVFRKAKQTAPTVIFFDEIDSIASTRSGNDSDSGVTKRVVNQLLTEMDGLEELEDVAIIAATNRPDIIDPGLMRPGRFDRHIKVDTPSEEARIAIFEVHTKNMPLADDVDLKKLAKSTDGYVGADIEAVCREAAMLTLRNDIEASEIPNKYFKEAIEKVKPAENADEQLVQYM</sequence>
<dbReference type="PANTHER" id="PTHR23077">
    <property type="entry name" value="AAA-FAMILY ATPASE"/>
    <property type="match status" value="1"/>
</dbReference>
<dbReference type="Gene3D" id="2.40.40.20">
    <property type="match status" value="1"/>
</dbReference>
<organism evidence="8 9">
    <name type="scientific">Methanobrevibacter millerae</name>
    <dbReference type="NCBI Taxonomy" id="230361"/>
    <lineage>
        <taxon>Archaea</taxon>
        <taxon>Methanobacteriati</taxon>
        <taxon>Methanobacteriota</taxon>
        <taxon>Methanomada group</taxon>
        <taxon>Methanobacteria</taxon>
        <taxon>Methanobacteriales</taxon>
        <taxon>Methanobacteriaceae</taxon>
        <taxon>Methanobrevibacter</taxon>
    </lineage>
</organism>
<keyword evidence="3" id="KW-0547">Nucleotide-binding</keyword>
<dbReference type="SUPFAM" id="SSF50692">
    <property type="entry name" value="ADC-like"/>
    <property type="match status" value="1"/>
</dbReference>
<feature type="domain" description="AAA+ ATPase" evidence="5">
    <location>
        <begin position="529"/>
        <end position="667"/>
    </location>
</feature>
<dbReference type="SUPFAM" id="SSF54585">
    <property type="entry name" value="Cdc48 domain 2-like"/>
    <property type="match status" value="1"/>
</dbReference>
<evidence type="ECO:0000256" key="3">
    <source>
        <dbReference type="ARBA" id="ARBA00022741"/>
    </source>
</evidence>
<proteinExistence type="inferred from homology"/>
<dbReference type="Pfam" id="PF02933">
    <property type="entry name" value="CDC48_2"/>
    <property type="match status" value="1"/>
</dbReference>
<dbReference type="PATRIC" id="fig|230361.4.peg.344"/>
<dbReference type="InterPro" id="IPR029067">
    <property type="entry name" value="CDC48_domain_2-like_sf"/>
</dbReference>
<keyword evidence="9" id="KW-1185">Reference proteome</keyword>
<evidence type="ECO:0000256" key="1">
    <source>
        <dbReference type="ARBA" id="ARBA00009833"/>
    </source>
</evidence>
<feature type="domain" description="AAA+ ATPase" evidence="5">
    <location>
        <begin position="257"/>
        <end position="393"/>
    </location>
</feature>
<dbReference type="InterPro" id="IPR004201">
    <property type="entry name" value="Cdc48_dom2"/>
</dbReference>
<dbReference type="Gene3D" id="1.10.8.60">
    <property type="match status" value="2"/>
</dbReference>
<dbReference type="Gene3D" id="3.40.50.300">
    <property type="entry name" value="P-loop containing nucleotide triphosphate hydrolases"/>
    <property type="match status" value="2"/>
</dbReference>
<dbReference type="InterPro" id="IPR027417">
    <property type="entry name" value="P-loop_NTPase"/>
</dbReference>
<evidence type="ECO:0000313" key="8">
    <source>
        <dbReference type="EMBL" id="ALT68132.1"/>
    </source>
</evidence>
<dbReference type="SUPFAM" id="SSF52540">
    <property type="entry name" value="P-loop containing nucleoside triphosphate hydrolases"/>
    <property type="match status" value="2"/>
</dbReference>
<dbReference type="InterPro" id="IPR003338">
    <property type="entry name" value="CDC4_N-term_subdom"/>
</dbReference>
<accession>A0A0U3CUU6</accession>
<dbReference type="PANTHER" id="PTHR23077:SF171">
    <property type="entry name" value="NUCLEAR VALOSIN-CONTAINING PROTEIN-LIKE"/>
    <property type="match status" value="1"/>
</dbReference>
<dbReference type="Pfam" id="PF00004">
    <property type="entry name" value="AAA"/>
    <property type="match status" value="2"/>
</dbReference>
<dbReference type="InterPro" id="IPR003959">
    <property type="entry name" value="ATPase_AAA_core"/>
</dbReference>
<evidence type="ECO:0000313" key="9">
    <source>
        <dbReference type="Proteomes" id="UP000067738"/>
    </source>
</evidence>
<dbReference type="NCBIfam" id="TIGR01243">
    <property type="entry name" value="CDC48"/>
    <property type="match status" value="1"/>
</dbReference>
<evidence type="ECO:0000256" key="2">
    <source>
        <dbReference type="ARBA" id="ARBA00022737"/>
    </source>
</evidence>
<comment type="similarity">
    <text evidence="1">Belongs to the AAA ATPase family. CDC48 subfamily.</text>
</comment>
<dbReference type="GO" id="GO:0016887">
    <property type="term" value="F:ATP hydrolysis activity"/>
    <property type="evidence" value="ECO:0007669"/>
    <property type="project" value="InterPro"/>
</dbReference>
<evidence type="ECO:0000259" key="6">
    <source>
        <dbReference type="SMART" id="SM01072"/>
    </source>
</evidence>
<dbReference type="FunFam" id="1.10.8.60:FF:000057">
    <property type="entry name" value="AAA family ATPase, CDC48 subfamily"/>
    <property type="match status" value="1"/>
</dbReference>
<gene>
    <name evidence="8" type="ORF">sm9_0330</name>
</gene>
<dbReference type="Pfam" id="PF02359">
    <property type="entry name" value="CDC48_N"/>
    <property type="match status" value="1"/>
</dbReference>
<dbReference type="InterPro" id="IPR009010">
    <property type="entry name" value="Asp_de-COase-like_dom_sf"/>
</dbReference>
<dbReference type="Proteomes" id="UP000067738">
    <property type="component" value="Chromosome"/>
</dbReference>
<dbReference type="InterPro" id="IPR005938">
    <property type="entry name" value="AAA_ATPase_CDC48"/>
</dbReference>
<dbReference type="PROSITE" id="PS00674">
    <property type="entry name" value="AAA"/>
    <property type="match status" value="1"/>
</dbReference>
<name>A0A0U3CUU6_9EURY</name>
<dbReference type="SMART" id="SM01073">
    <property type="entry name" value="CDC48_N"/>
    <property type="match status" value="1"/>
</dbReference>
<dbReference type="InterPro" id="IPR050168">
    <property type="entry name" value="AAA_ATPase_domain"/>
</dbReference>
<dbReference type="Pfam" id="PF17862">
    <property type="entry name" value="AAA_lid_3"/>
    <property type="match status" value="2"/>
</dbReference>
<dbReference type="Gene3D" id="3.10.330.10">
    <property type="match status" value="1"/>
</dbReference>
<dbReference type="SMART" id="SM01072">
    <property type="entry name" value="CDC48_2"/>
    <property type="match status" value="1"/>
</dbReference>
<evidence type="ECO:0000259" key="5">
    <source>
        <dbReference type="SMART" id="SM00382"/>
    </source>
</evidence>
<dbReference type="AlphaFoldDB" id="A0A0U3CUU6"/>
<dbReference type="EMBL" id="CP011266">
    <property type="protein sequence ID" value="ALT68132.1"/>
    <property type="molecule type" value="Genomic_DNA"/>
</dbReference>
<dbReference type="KEGG" id="mmil:sm9_0330"/>
<evidence type="ECO:0000256" key="4">
    <source>
        <dbReference type="ARBA" id="ARBA00022840"/>
    </source>
</evidence>
<keyword evidence="4" id="KW-0067">ATP-binding</keyword>
<reference evidence="8 9" key="1">
    <citation type="submission" date="2015-04" db="EMBL/GenBank/DDBJ databases">
        <title>The complete genome sequence of the rumen methanogen Methanobrevibacter millerae SM9.</title>
        <authorList>
            <person name="Leahy S.C."/>
            <person name="Kelly W.J."/>
            <person name="Pacheco D.M."/>
            <person name="Li D."/>
            <person name="Altermann E."/>
            <person name="Attwood G.T."/>
        </authorList>
    </citation>
    <scope>NUCLEOTIDE SEQUENCE [LARGE SCALE GENOMIC DNA]</scope>
    <source>
        <strain evidence="8 9">SM9</strain>
    </source>
</reference>
<dbReference type="FunFam" id="3.40.50.300:FF:000012">
    <property type="entry name" value="Transitional endoplasmic reticulum ATPase"/>
    <property type="match status" value="1"/>
</dbReference>
<evidence type="ECO:0000259" key="7">
    <source>
        <dbReference type="SMART" id="SM01073"/>
    </source>
</evidence>
<protein>
    <submittedName>
        <fullName evidence="8">ATPase</fullName>
    </submittedName>
</protein>
<dbReference type="InterPro" id="IPR003593">
    <property type="entry name" value="AAA+_ATPase"/>
</dbReference>